<protein>
    <recommendedName>
        <fullName evidence="2">BUB1 N-terminal domain-containing protein</fullName>
    </recommendedName>
</protein>
<feature type="region of interest" description="Disordered" evidence="1">
    <location>
        <begin position="360"/>
        <end position="456"/>
    </location>
</feature>
<dbReference type="SMART" id="SM00777">
    <property type="entry name" value="Mad3_BUB1_I"/>
    <property type="match status" value="1"/>
</dbReference>
<feature type="region of interest" description="Disordered" evidence="1">
    <location>
        <begin position="478"/>
        <end position="499"/>
    </location>
</feature>
<gene>
    <name evidence="3" type="ORF">HU200_064578</name>
</gene>
<dbReference type="AlphaFoldDB" id="A0A835DVG9"/>
<dbReference type="InterPro" id="IPR015661">
    <property type="entry name" value="Bub1/Mad3"/>
</dbReference>
<dbReference type="GO" id="GO:0004672">
    <property type="term" value="F:protein kinase activity"/>
    <property type="evidence" value="ECO:0007669"/>
    <property type="project" value="TreeGrafter"/>
</dbReference>
<comment type="caution">
    <text evidence="3">The sequence shown here is derived from an EMBL/GenBank/DDBJ whole genome shotgun (WGS) entry which is preliminary data.</text>
</comment>
<dbReference type="InterPro" id="IPR013212">
    <property type="entry name" value="Mad3/Bub1_I"/>
</dbReference>
<evidence type="ECO:0000256" key="1">
    <source>
        <dbReference type="SAM" id="MobiDB-lite"/>
    </source>
</evidence>
<dbReference type="PROSITE" id="PS51489">
    <property type="entry name" value="BUB1_N"/>
    <property type="match status" value="1"/>
</dbReference>
<dbReference type="Gene3D" id="1.25.40.430">
    <property type="match status" value="1"/>
</dbReference>
<proteinExistence type="predicted"/>
<evidence type="ECO:0000313" key="3">
    <source>
        <dbReference type="EMBL" id="KAF8648874.1"/>
    </source>
</evidence>
<dbReference type="GO" id="GO:0051754">
    <property type="term" value="P:meiotic sister chromatid cohesion, centromeric"/>
    <property type="evidence" value="ECO:0007669"/>
    <property type="project" value="TreeGrafter"/>
</dbReference>
<name>A0A835DVG9_9POAL</name>
<evidence type="ECO:0000259" key="2">
    <source>
        <dbReference type="PROSITE" id="PS51489"/>
    </source>
</evidence>
<feature type="compositionally biased region" description="Polar residues" evidence="1">
    <location>
        <begin position="434"/>
        <end position="444"/>
    </location>
</feature>
<dbReference type="PANTHER" id="PTHR14030:SF2">
    <property type="entry name" value="OS11G0128700 PROTEIN"/>
    <property type="match status" value="1"/>
</dbReference>
<dbReference type="Proteomes" id="UP000636709">
    <property type="component" value="Unassembled WGS sequence"/>
</dbReference>
<dbReference type="OrthoDB" id="248495at2759"/>
<sequence>MAAAGAEAEKELLSSVVGDIRCYSGSDPLRPWLRYSTSLLFRLFPVSLHRFPPRSIDRLIRPLFASGMRKMERALPPATLHEKLPRFLQKCAQEFQDDTRYRDDPRYLRVWIQLMDYVADAKPLLKKMETNGIGLKRASFYMAYALYYEKHKRFSDAEKKYRLGIQKEEGLLTGVFNSLAEPIGELHKAHEQFILRMESYKRRKDKLQERIPRKVESSATAMNQVKGERKICKELKSNMMQKSGSSSNPSLGCYPPIGPAKVGMLPRANSGASKHLSRCNSDDTVVVRFVGSALVGKSETEDACHHGLVEPTINTKEALDAINSMFLEPLEPETMLKRRSKREKTNYNQQRGAFDIFVDEDEHNSNDPDPNMLQNNSMKQGHTKSSEQTRGFEIFVDEDGPNGNNQNVGQNRNSKKANNQETGGLEIFVDEDGPNSSDHNLGQNRHSRKQNMKSNQETSGFEIFVDENEANVAAYNATCHKNNRRPPRPLCDSSKHQEETDFQKPFVAGFAILPDEEEEQYWKTVDNTNSRTVQPTHNNTNSLHPVQANSGTRYHEGSHPVSSGLQEDTVIRRFVGSTIDDEPKVENACHHGLVDPTVNLKEAMDDINNMFGKPLNFKGEKTKRKTNALSNGKAAPVSGFSILADDDIKENTCKASRSNSCKFGDENGLFEPTITTRDVMAEINDMFGMPLDF</sequence>
<accession>A0A835DVG9</accession>
<dbReference type="GO" id="GO:0007094">
    <property type="term" value="P:mitotic spindle assembly checkpoint signaling"/>
    <property type="evidence" value="ECO:0007669"/>
    <property type="project" value="InterPro"/>
</dbReference>
<keyword evidence="4" id="KW-1185">Reference proteome</keyword>
<feature type="compositionally biased region" description="Low complexity" evidence="1">
    <location>
        <begin position="402"/>
        <end position="412"/>
    </location>
</feature>
<dbReference type="Pfam" id="PF08311">
    <property type="entry name" value="Mad3_BUB1_I"/>
    <property type="match status" value="1"/>
</dbReference>
<reference evidence="3" key="1">
    <citation type="submission" date="2020-07" db="EMBL/GenBank/DDBJ databases">
        <title>Genome sequence and genetic diversity analysis of an under-domesticated orphan crop, white fonio (Digitaria exilis).</title>
        <authorList>
            <person name="Bennetzen J.L."/>
            <person name="Chen S."/>
            <person name="Ma X."/>
            <person name="Wang X."/>
            <person name="Yssel A.E.J."/>
            <person name="Chaluvadi S.R."/>
            <person name="Johnson M."/>
            <person name="Gangashetty P."/>
            <person name="Hamidou F."/>
            <person name="Sanogo M.D."/>
            <person name="Zwaenepoel A."/>
            <person name="Wallace J."/>
            <person name="Van De Peer Y."/>
            <person name="Van Deynze A."/>
        </authorList>
    </citation>
    <scope>NUCLEOTIDE SEQUENCE</scope>
    <source>
        <tissue evidence="3">Leaves</tissue>
    </source>
</reference>
<feature type="domain" description="BUB1 N-terminal" evidence="2">
    <location>
        <begin position="16"/>
        <end position="218"/>
    </location>
</feature>
<evidence type="ECO:0000313" key="4">
    <source>
        <dbReference type="Proteomes" id="UP000636709"/>
    </source>
</evidence>
<dbReference type="EMBL" id="JACEFO010002804">
    <property type="protein sequence ID" value="KAF8648874.1"/>
    <property type="molecule type" value="Genomic_DNA"/>
</dbReference>
<dbReference type="PANTHER" id="PTHR14030">
    <property type="entry name" value="MITOTIC CHECKPOINT SERINE/THREONINE-PROTEIN KINASE BUB1"/>
    <property type="match status" value="1"/>
</dbReference>
<organism evidence="3 4">
    <name type="scientific">Digitaria exilis</name>
    <dbReference type="NCBI Taxonomy" id="1010633"/>
    <lineage>
        <taxon>Eukaryota</taxon>
        <taxon>Viridiplantae</taxon>
        <taxon>Streptophyta</taxon>
        <taxon>Embryophyta</taxon>
        <taxon>Tracheophyta</taxon>
        <taxon>Spermatophyta</taxon>
        <taxon>Magnoliopsida</taxon>
        <taxon>Liliopsida</taxon>
        <taxon>Poales</taxon>
        <taxon>Poaceae</taxon>
        <taxon>PACMAD clade</taxon>
        <taxon>Panicoideae</taxon>
        <taxon>Panicodae</taxon>
        <taxon>Paniceae</taxon>
        <taxon>Anthephorinae</taxon>
        <taxon>Digitaria</taxon>
    </lineage>
</organism>